<dbReference type="PANTHER" id="PTHR11589:SF10">
    <property type="entry name" value="BETA-NERVE GROWTH FACTOR"/>
    <property type="match status" value="1"/>
</dbReference>
<comment type="similarity">
    <text evidence="2">Belongs to the NGF-beta family.</text>
</comment>
<evidence type="ECO:0000313" key="9">
    <source>
        <dbReference type="Proteomes" id="UP001059041"/>
    </source>
</evidence>
<keyword evidence="3" id="KW-0964">Secreted</keyword>
<reference evidence="8" key="1">
    <citation type="submission" date="2021-02" db="EMBL/GenBank/DDBJ databases">
        <title>Comparative genomics reveals that relaxation of natural selection precedes convergent phenotypic evolution of cavefish.</title>
        <authorList>
            <person name="Peng Z."/>
        </authorList>
    </citation>
    <scope>NUCLEOTIDE SEQUENCE</scope>
    <source>
        <tissue evidence="8">Muscle</tissue>
    </source>
</reference>
<feature type="domain" description="Nerve growth factor-related" evidence="7">
    <location>
        <begin position="248"/>
        <end position="352"/>
    </location>
</feature>
<dbReference type="Proteomes" id="UP001059041">
    <property type="component" value="Linkage Group LG7"/>
</dbReference>
<dbReference type="GO" id="GO:0005615">
    <property type="term" value="C:extracellular space"/>
    <property type="evidence" value="ECO:0007669"/>
    <property type="project" value="TreeGrafter"/>
</dbReference>
<dbReference type="GO" id="GO:0005163">
    <property type="term" value="F:nerve growth factor receptor binding"/>
    <property type="evidence" value="ECO:0007669"/>
    <property type="project" value="TreeGrafter"/>
</dbReference>
<evidence type="ECO:0000259" key="7">
    <source>
        <dbReference type="SMART" id="SM00140"/>
    </source>
</evidence>
<dbReference type="PROSITE" id="PS50270">
    <property type="entry name" value="NGF_2"/>
    <property type="match status" value="1"/>
</dbReference>
<dbReference type="PANTHER" id="PTHR11589">
    <property type="entry name" value="NERVE GROWTH FACTOR NGF -RELATED"/>
    <property type="match status" value="1"/>
</dbReference>
<dbReference type="GO" id="GO:0050804">
    <property type="term" value="P:modulation of chemical synaptic transmission"/>
    <property type="evidence" value="ECO:0007669"/>
    <property type="project" value="TreeGrafter"/>
</dbReference>
<dbReference type="GO" id="GO:0043524">
    <property type="term" value="P:negative regulation of neuron apoptotic process"/>
    <property type="evidence" value="ECO:0007669"/>
    <property type="project" value="TreeGrafter"/>
</dbReference>
<dbReference type="Gene3D" id="2.10.90.10">
    <property type="entry name" value="Cystine-knot cytokines"/>
    <property type="match status" value="1"/>
</dbReference>
<proteinExistence type="inferred from homology"/>
<dbReference type="PROSITE" id="PS00248">
    <property type="entry name" value="NGF_1"/>
    <property type="match status" value="1"/>
</dbReference>
<evidence type="ECO:0000256" key="6">
    <source>
        <dbReference type="SAM" id="MobiDB-lite"/>
    </source>
</evidence>
<comment type="caution">
    <text evidence="8">The sequence shown here is derived from an EMBL/GenBank/DDBJ whole genome shotgun (WGS) entry which is preliminary data.</text>
</comment>
<evidence type="ECO:0000256" key="3">
    <source>
        <dbReference type="ARBA" id="ARBA00022525"/>
    </source>
</evidence>
<dbReference type="Pfam" id="PF00243">
    <property type="entry name" value="NGF"/>
    <property type="match status" value="1"/>
</dbReference>
<gene>
    <name evidence="8" type="ORF">IRJ41_002128</name>
</gene>
<dbReference type="GO" id="GO:0038180">
    <property type="term" value="P:nerve growth factor signaling pathway"/>
    <property type="evidence" value="ECO:0007669"/>
    <property type="project" value="TreeGrafter"/>
</dbReference>
<dbReference type="GO" id="GO:0008021">
    <property type="term" value="C:synaptic vesicle"/>
    <property type="evidence" value="ECO:0007669"/>
    <property type="project" value="TreeGrafter"/>
</dbReference>
<comment type="subcellular location">
    <subcellularLocation>
        <location evidence="1">Secreted</location>
    </subcellularLocation>
</comment>
<evidence type="ECO:0000256" key="2">
    <source>
        <dbReference type="ARBA" id="ARBA00010783"/>
    </source>
</evidence>
<keyword evidence="4" id="KW-0339">Growth factor</keyword>
<dbReference type="GO" id="GO:0021675">
    <property type="term" value="P:nerve development"/>
    <property type="evidence" value="ECO:0007669"/>
    <property type="project" value="TreeGrafter"/>
</dbReference>
<name>A0A9W7WS74_TRIRA</name>
<organism evidence="8 9">
    <name type="scientific">Triplophysa rosa</name>
    <name type="common">Cave loach</name>
    <dbReference type="NCBI Taxonomy" id="992332"/>
    <lineage>
        <taxon>Eukaryota</taxon>
        <taxon>Metazoa</taxon>
        <taxon>Chordata</taxon>
        <taxon>Craniata</taxon>
        <taxon>Vertebrata</taxon>
        <taxon>Euteleostomi</taxon>
        <taxon>Actinopterygii</taxon>
        <taxon>Neopterygii</taxon>
        <taxon>Teleostei</taxon>
        <taxon>Ostariophysi</taxon>
        <taxon>Cypriniformes</taxon>
        <taxon>Nemacheilidae</taxon>
        <taxon>Triplophysa</taxon>
    </lineage>
</organism>
<dbReference type="GO" id="GO:0008083">
    <property type="term" value="F:growth factor activity"/>
    <property type="evidence" value="ECO:0007669"/>
    <property type="project" value="UniProtKB-KW"/>
</dbReference>
<keyword evidence="5" id="KW-1015">Disulfide bond</keyword>
<accession>A0A9W7WS74</accession>
<dbReference type="PRINTS" id="PR00268">
    <property type="entry name" value="NGF"/>
</dbReference>
<dbReference type="GO" id="GO:0007169">
    <property type="term" value="P:cell surface receptor protein tyrosine kinase signaling pathway"/>
    <property type="evidence" value="ECO:0007669"/>
    <property type="project" value="TreeGrafter"/>
</dbReference>
<dbReference type="GO" id="GO:0048812">
    <property type="term" value="P:neuron projection morphogenesis"/>
    <property type="evidence" value="ECO:0007669"/>
    <property type="project" value="TreeGrafter"/>
</dbReference>
<dbReference type="FunFam" id="2.10.90.10:FF:000002">
    <property type="entry name" value="Brain-derived neurotrophic factor"/>
    <property type="match status" value="1"/>
</dbReference>
<dbReference type="GO" id="GO:0030425">
    <property type="term" value="C:dendrite"/>
    <property type="evidence" value="ECO:0007669"/>
    <property type="project" value="TreeGrafter"/>
</dbReference>
<evidence type="ECO:0000313" key="8">
    <source>
        <dbReference type="EMBL" id="KAI7807336.1"/>
    </source>
</evidence>
<dbReference type="SUPFAM" id="SSF57501">
    <property type="entry name" value="Cystine-knot cytokines"/>
    <property type="match status" value="1"/>
</dbReference>
<dbReference type="SMART" id="SM00140">
    <property type="entry name" value="NGF"/>
    <property type="match status" value="1"/>
</dbReference>
<feature type="region of interest" description="Disordered" evidence="6">
    <location>
        <begin position="189"/>
        <end position="248"/>
    </location>
</feature>
<dbReference type="InterPro" id="IPR029034">
    <property type="entry name" value="Cystine-knot_cytokine"/>
</dbReference>
<evidence type="ECO:0000256" key="4">
    <source>
        <dbReference type="ARBA" id="ARBA00023030"/>
    </source>
</evidence>
<dbReference type="GO" id="GO:0030424">
    <property type="term" value="C:axon"/>
    <property type="evidence" value="ECO:0007669"/>
    <property type="project" value="TreeGrafter"/>
</dbReference>
<evidence type="ECO:0000256" key="1">
    <source>
        <dbReference type="ARBA" id="ARBA00004613"/>
    </source>
</evidence>
<dbReference type="AlphaFoldDB" id="A0A9W7WS74"/>
<sequence length="360" mass="40580">MPGAGPHFTDFKDPTMPKWLFSTHDNYFKESKLEYSLPMHCLHRYQTWFNASADTVQNNVQRANKRHLRLRIPSKLERAACSKVDVASAQLVHRLRASTKPRFISASCPPGTGIHRPVEAVDKAVCVCGLDGLTLHVGTDATQTLLRGAGPIRCHAGQYMCHEERRRSMLKPNILKHLETFHSEMFAQRPGDVCPQNGHRDVTSNSAPTVDPKLFNKRRYRSPRVLFSELPPDSEPRSRAKRRAGQPQHRGVYSVCESVSLWVGNKTKATDISGNEVTVLPDVNINNINKKQYFFETTCSGGRTGGSGCLGIDARHWNSYCTNSHTFVRALTSFKNLVAWRLIRINVACVCVLSRKSWRQ</sequence>
<dbReference type="EMBL" id="JAFHDT010000007">
    <property type="protein sequence ID" value="KAI7807336.1"/>
    <property type="molecule type" value="Genomic_DNA"/>
</dbReference>
<protein>
    <submittedName>
        <fullName evidence="8">Nerve growth factor</fullName>
    </submittedName>
</protein>
<dbReference type="InterPro" id="IPR019846">
    <property type="entry name" value="Nerve_growth_factor_CS"/>
</dbReference>
<evidence type="ECO:0000256" key="5">
    <source>
        <dbReference type="ARBA" id="ARBA00023157"/>
    </source>
</evidence>
<keyword evidence="9" id="KW-1185">Reference proteome</keyword>
<dbReference type="InterPro" id="IPR020408">
    <property type="entry name" value="Nerve_growth_factor-like"/>
</dbReference>
<dbReference type="InterPro" id="IPR002072">
    <property type="entry name" value="Nerve_growth_factor-rel"/>
</dbReference>